<evidence type="ECO:0000256" key="7">
    <source>
        <dbReference type="ARBA" id="ARBA00022801"/>
    </source>
</evidence>
<comment type="caution">
    <text evidence="10">The sequence shown here is derived from an EMBL/GenBank/DDBJ whole genome shotgun (WGS) entry which is preliminary data.</text>
</comment>
<dbReference type="EMBL" id="BNJQ01000013">
    <property type="protein sequence ID" value="GHP06636.1"/>
    <property type="molecule type" value="Genomic_DNA"/>
</dbReference>
<dbReference type="InterPro" id="IPR000819">
    <property type="entry name" value="Peptidase_M17_C"/>
</dbReference>
<dbReference type="Proteomes" id="UP000660262">
    <property type="component" value="Unassembled WGS sequence"/>
</dbReference>
<reference evidence="10" key="1">
    <citation type="submission" date="2020-10" db="EMBL/GenBank/DDBJ databases">
        <title>Unveiling of a novel bifunctional photoreceptor, Dualchrome1, isolated from a cosmopolitan green alga.</title>
        <authorList>
            <person name="Suzuki S."/>
            <person name="Kawachi M."/>
        </authorList>
    </citation>
    <scope>NUCLEOTIDE SEQUENCE</scope>
    <source>
        <strain evidence="10">NIES 2893</strain>
    </source>
</reference>
<keyword evidence="11" id="KW-1185">Reference proteome</keyword>
<dbReference type="Gene3D" id="3.40.630.10">
    <property type="entry name" value="Zn peptidases"/>
    <property type="match status" value="1"/>
</dbReference>
<dbReference type="GO" id="GO:0005737">
    <property type="term" value="C:cytoplasm"/>
    <property type="evidence" value="ECO:0007669"/>
    <property type="project" value="InterPro"/>
</dbReference>
<keyword evidence="7" id="KW-0378">Hydrolase</keyword>
<dbReference type="PANTHER" id="PTHR11963">
    <property type="entry name" value="LEUCINE AMINOPEPTIDASE-RELATED"/>
    <property type="match status" value="1"/>
</dbReference>
<dbReference type="NCBIfam" id="NF002076">
    <property type="entry name" value="PRK00913.2-3"/>
    <property type="match status" value="1"/>
</dbReference>
<dbReference type="GO" id="GO:0030145">
    <property type="term" value="F:manganese ion binding"/>
    <property type="evidence" value="ECO:0007669"/>
    <property type="project" value="InterPro"/>
</dbReference>
<dbReference type="SUPFAM" id="SSF53187">
    <property type="entry name" value="Zn-dependent exopeptidases"/>
    <property type="match status" value="1"/>
</dbReference>
<evidence type="ECO:0000256" key="2">
    <source>
        <dbReference type="ARBA" id="ARBA00001585"/>
    </source>
</evidence>
<accession>A0A830HH29</accession>
<dbReference type="InterPro" id="IPR023042">
    <property type="entry name" value="Peptidase_M17_leu_NH2_pept"/>
</dbReference>
<protein>
    <recommendedName>
        <fullName evidence="9">Cytosol aminopeptidase domain-containing protein</fullName>
    </recommendedName>
</protein>
<evidence type="ECO:0000256" key="5">
    <source>
        <dbReference type="ARBA" id="ARBA00022438"/>
    </source>
</evidence>
<dbReference type="CDD" id="cd00433">
    <property type="entry name" value="Peptidase_M17"/>
    <property type="match status" value="1"/>
</dbReference>
<dbReference type="PANTHER" id="PTHR11963:SF23">
    <property type="entry name" value="CYTOSOL AMINOPEPTIDASE"/>
    <property type="match status" value="1"/>
</dbReference>
<evidence type="ECO:0000313" key="10">
    <source>
        <dbReference type="EMBL" id="GHP06636.1"/>
    </source>
</evidence>
<keyword evidence="6" id="KW-0645">Protease</keyword>
<evidence type="ECO:0000256" key="1">
    <source>
        <dbReference type="ARBA" id="ARBA00000135"/>
    </source>
</evidence>
<dbReference type="PRINTS" id="PR00481">
    <property type="entry name" value="LAMNOPPTDASE"/>
</dbReference>
<feature type="compositionally biased region" description="Pro residues" evidence="8">
    <location>
        <begin position="271"/>
        <end position="283"/>
    </location>
</feature>
<sequence>MAATGEDEPPRKAPTKRQLEFAYGPGCTTNPADHTFTLLTNARLDNRPLTLIITTSTYVDDISASLPNDPLMWRRHPTEFLPSSQLTRDANDMYEQLSMALLAEEEHLSPKILGILHDAEATQHQEVGEAGWKVLAQVRALGRGAAMDRYRVLRGDRRRLFTRAREGLPANSPDFNVLDLCFNRSLAVIVWKEPAAVEKGWLEYAACAHARNRTAASSSSSSPSASFSSSFLKAVKRAKGYNNYKLPHRRDVVNGQLRELDDDELPYEETLPPPPPPPPPPMPLFSTPRHLLRIPSVRSASSASATSTPSAVTSSGFSVTSSPSSPTAFVGDVLVIGAFADAIDADSFAVSDATLKEISSSMTAGVLEEIIVEEEFKAEPGSSVRARGTAGTAKTVCIVGMGKASDATPAAFRKLGEAAAAEAKKGKPVSVGVAVANAATPPSAKEADAITTGLSLGAFSDERFKDPKKRKPFTVEKIELLGLEGGEQTDAAIDVAEKIAAGANLTRELVNAPPNMAAPRHLAETAADIAAKTDRMTLKVLEKDECEKWGECGMGLYLGVAQASDEPPKFIHLKYTNPKAGADAKKIGIVGKGVTFDAGGLNIKAGPGSMIELMKFDMGGAGATLGAADAIARICPENPSIAEVHFFVAACENMISGNAMHPGDILTAANGTTVEVNNTDAEGRLTLADALLYAQAEGCTEIVDVATLTGAQIIALGDTLAAMYAGRDDMAASLEAASKECGEKFWRMPLEQSYFEQLKSSCADMKNTGTRAGGSITAALFLEKFIEDKEKVSWAHLDIAGPVWDGKSNSATGFAAGTLARWVLNK</sequence>
<dbReference type="InterPro" id="IPR011356">
    <property type="entry name" value="Leucine_aapep/pepB"/>
</dbReference>
<comment type="catalytic activity">
    <reaction evidence="1">
        <text>Release of an N-terminal amino acid, Xaa-|-Yaa-, in which Xaa is preferably Leu, but may be other amino acids including Pro although not Arg or Lys, and Yaa may be Pro. Amino acid amides and methyl esters are also readily hydrolyzed, but rates on arylamides are exceedingly low.</text>
        <dbReference type="EC" id="3.4.11.1"/>
    </reaction>
</comment>
<dbReference type="Pfam" id="PF02789">
    <property type="entry name" value="Peptidase_M17_N"/>
    <property type="match status" value="1"/>
</dbReference>
<comment type="similarity">
    <text evidence="3">Belongs to the peptidase M17 family.</text>
</comment>
<dbReference type="GO" id="GO:0070006">
    <property type="term" value="F:metalloaminopeptidase activity"/>
    <property type="evidence" value="ECO:0007669"/>
    <property type="project" value="InterPro"/>
</dbReference>
<organism evidence="10 11">
    <name type="scientific">Pycnococcus provasolii</name>
    <dbReference type="NCBI Taxonomy" id="41880"/>
    <lineage>
        <taxon>Eukaryota</taxon>
        <taxon>Viridiplantae</taxon>
        <taxon>Chlorophyta</taxon>
        <taxon>Pseudoscourfieldiophyceae</taxon>
        <taxon>Pseudoscourfieldiales</taxon>
        <taxon>Pycnococcaceae</taxon>
        <taxon>Pycnococcus</taxon>
    </lineage>
</organism>
<feature type="compositionally biased region" description="Low complexity" evidence="8">
    <location>
        <begin position="295"/>
        <end position="325"/>
    </location>
</feature>
<evidence type="ECO:0000256" key="8">
    <source>
        <dbReference type="SAM" id="MobiDB-lite"/>
    </source>
</evidence>
<evidence type="ECO:0000313" key="11">
    <source>
        <dbReference type="Proteomes" id="UP000660262"/>
    </source>
</evidence>
<proteinExistence type="inferred from homology"/>
<feature type="domain" description="Cytosol aminopeptidase" evidence="9">
    <location>
        <begin position="678"/>
        <end position="685"/>
    </location>
</feature>
<keyword evidence="5" id="KW-0031">Aminopeptidase</keyword>
<name>A0A830HH29_9CHLO</name>
<evidence type="ECO:0000259" key="9">
    <source>
        <dbReference type="PROSITE" id="PS00631"/>
    </source>
</evidence>
<comment type="catalytic activity">
    <reaction evidence="2">
        <text>Release of N-terminal proline from a peptide.</text>
        <dbReference type="EC" id="3.4.11.5"/>
    </reaction>
</comment>
<comment type="subunit">
    <text evidence="4">Homohexamer (dimer of homotrimers).</text>
</comment>
<dbReference type="Pfam" id="PF00883">
    <property type="entry name" value="Peptidase_M17"/>
    <property type="match status" value="1"/>
</dbReference>
<dbReference type="AlphaFoldDB" id="A0A830HH29"/>
<feature type="region of interest" description="Disordered" evidence="8">
    <location>
        <begin position="265"/>
        <end position="325"/>
    </location>
</feature>
<evidence type="ECO:0000256" key="6">
    <source>
        <dbReference type="ARBA" id="ARBA00022670"/>
    </source>
</evidence>
<dbReference type="SUPFAM" id="SSF52949">
    <property type="entry name" value="Macro domain-like"/>
    <property type="match status" value="1"/>
</dbReference>
<dbReference type="Gene3D" id="3.40.220.10">
    <property type="entry name" value="Leucine Aminopeptidase, subunit E, domain 1"/>
    <property type="match status" value="1"/>
</dbReference>
<dbReference type="GO" id="GO:0006508">
    <property type="term" value="P:proteolysis"/>
    <property type="evidence" value="ECO:0007669"/>
    <property type="project" value="UniProtKB-KW"/>
</dbReference>
<evidence type="ECO:0000256" key="4">
    <source>
        <dbReference type="ARBA" id="ARBA00011867"/>
    </source>
</evidence>
<evidence type="ECO:0000256" key="3">
    <source>
        <dbReference type="ARBA" id="ARBA00009528"/>
    </source>
</evidence>
<gene>
    <name evidence="10" type="ORF">PPROV_000538100</name>
</gene>
<dbReference type="HAMAP" id="MF_00181">
    <property type="entry name" value="Cytosol_peptidase_M17"/>
    <property type="match status" value="1"/>
</dbReference>
<dbReference type="PROSITE" id="PS00631">
    <property type="entry name" value="CYTOSOL_AP"/>
    <property type="match status" value="1"/>
</dbReference>
<dbReference type="InterPro" id="IPR043472">
    <property type="entry name" value="Macro_dom-like"/>
</dbReference>
<dbReference type="OrthoDB" id="412814at2759"/>
<dbReference type="InterPro" id="IPR008283">
    <property type="entry name" value="Peptidase_M17_N"/>
</dbReference>